<evidence type="ECO:0000313" key="1">
    <source>
        <dbReference type="Proteomes" id="UP000515135"/>
    </source>
</evidence>
<organism evidence="1 2">
    <name type="scientific">Branchiostoma belcheri</name>
    <name type="common">Amphioxus</name>
    <dbReference type="NCBI Taxonomy" id="7741"/>
    <lineage>
        <taxon>Eukaryota</taxon>
        <taxon>Metazoa</taxon>
        <taxon>Chordata</taxon>
        <taxon>Cephalochordata</taxon>
        <taxon>Leptocardii</taxon>
        <taxon>Amphioxiformes</taxon>
        <taxon>Branchiostomatidae</taxon>
        <taxon>Branchiostoma</taxon>
    </lineage>
</organism>
<dbReference type="KEGG" id="bbel:109478191"/>
<proteinExistence type="predicted"/>
<gene>
    <name evidence="2" type="primary">LOC109478191</name>
</gene>
<accession>A0A6P4ZMG5</accession>
<evidence type="ECO:0000313" key="2">
    <source>
        <dbReference type="RefSeq" id="XP_019635209.1"/>
    </source>
</evidence>
<dbReference type="AlphaFoldDB" id="A0A6P4ZMG5"/>
<name>A0A6P4ZMG5_BRABE</name>
<protein>
    <submittedName>
        <fullName evidence="2">Uncharacterized protein LOC109478191</fullName>
    </submittedName>
</protein>
<sequence>MSVLAWFSNKKLTRSLKQKLDSFDTQCLRKIEGIRWQDHVTNEAVRYTTNQVPISQRITKHQLNLLGHISRATPTQEVIKPITTAPDPIWRRPRGRPRSRWEDRVFNVLDSLGVSRTDLSALAEN</sequence>
<dbReference type="OrthoDB" id="425681at2759"/>
<reference evidence="2" key="1">
    <citation type="submission" date="2025-08" db="UniProtKB">
        <authorList>
            <consortium name="RefSeq"/>
        </authorList>
    </citation>
    <scope>IDENTIFICATION</scope>
    <source>
        <tissue evidence="2">Gonad</tissue>
    </source>
</reference>
<keyword evidence="1" id="KW-1185">Reference proteome</keyword>
<dbReference type="GeneID" id="109478191"/>
<dbReference type="RefSeq" id="XP_019635209.1">
    <property type="nucleotide sequence ID" value="XM_019779650.1"/>
</dbReference>
<feature type="non-terminal residue" evidence="2">
    <location>
        <position position="125"/>
    </location>
</feature>
<dbReference type="Proteomes" id="UP000515135">
    <property type="component" value="Unplaced"/>
</dbReference>